<comment type="caution">
    <text evidence="1">The sequence shown here is derived from an EMBL/GenBank/DDBJ whole genome shotgun (WGS) entry which is preliminary data.</text>
</comment>
<keyword evidence="2" id="KW-1185">Reference proteome</keyword>
<accession>A0A4Z2J346</accession>
<reference evidence="1 2" key="1">
    <citation type="submission" date="2019-03" db="EMBL/GenBank/DDBJ databases">
        <title>First draft genome of Liparis tanakae, snailfish: a comprehensive survey of snailfish specific genes.</title>
        <authorList>
            <person name="Kim W."/>
            <person name="Song I."/>
            <person name="Jeong J.-H."/>
            <person name="Kim D."/>
            <person name="Kim S."/>
            <person name="Ryu S."/>
            <person name="Song J.Y."/>
            <person name="Lee S.K."/>
        </authorList>
    </citation>
    <scope>NUCLEOTIDE SEQUENCE [LARGE SCALE GENOMIC DNA]</scope>
    <source>
        <tissue evidence="1">Muscle</tissue>
    </source>
</reference>
<organism evidence="1 2">
    <name type="scientific">Liparis tanakae</name>
    <name type="common">Tanaka's snailfish</name>
    <dbReference type="NCBI Taxonomy" id="230148"/>
    <lineage>
        <taxon>Eukaryota</taxon>
        <taxon>Metazoa</taxon>
        <taxon>Chordata</taxon>
        <taxon>Craniata</taxon>
        <taxon>Vertebrata</taxon>
        <taxon>Euteleostomi</taxon>
        <taxon>Actinopterygii</taxon>
        <taxon>Neopterygii</taxon>
        <taxon>Teleostei</taxon>
        <taxon>Neoteleostei</taxon>
        <taxon>Acanthomorphata</taxon>
        <taxon>Eupercaria</taxon>
        <taxon>Perciformes</taxon>
        <taxon>Cottioidei</taxon>
        <taxon>Cottales</taxon>
        <taxon>Liparidae</taxon>
        <taxon>Liparis</taxon>
    </lineage>
</organism>
<protein>
    <submittedName>
        <fullName evidence="1">Uncharacterized protein</fullName>
    </submittedName>
</protein>
<dbReference type="EMBL" id="SRLO01000028">
    <property type="protein sequence ID" value="TNN84128.1"/>
    <property type="molecule type" value="Genomic_DNA"/>
</dbReference>
<dbReference type="AlphaFoldDB" id="A0A4Z2J346"/>
<dbReference type="Proteomes" id="UP000314294">
    <property type="component" value="Unassembled WGS sequence"/>
</dbReference>
<name>A0A4Z2J346_9TELE</name>
<proteinExistence type="predicted"/>
<gene>
    <name evidence="1" type="ORF">EYF80_005455</name>
</gene>
<evidence type="ECO:0000313" key="1">
    <source>
        <dbReference type="EMBL" id="TNN84128.1"/>
    </source>
</evidence>
<evidence type="ECO:0000313" key="2">
    <source>
        <dbReference type="Proteomes" id="UP000314294"/>
    </source>
</evidence>
<sequence length="151" mass="16556">MEGPCGSCEELSDRRVGVKFIIDAADDADWSGTRGQGLKGAVTVKADNAGWPTRIYNTADRQLLHHSEHQLILSIQLHGLLQGHSRSKDIPIQTSFHQGRSHLAHLHRTSEQRGCVWISPFHSLVAHSYRRHSGAGSFFIASSVLAGVSLL</sequence>